<feature type="signal peptide" evidence="5">
    <location>
        <begin position="1"/>
        <end position="22"/>
    </location>
</feature>
<keyword evidence="5" id="KW-0732">Signal</keyword>
<dbReference type="Proteomes" id="UP000261284">
    <property type="component" value="Unassembled WGS sequence"/>
</dbReference>
<evidence type="ECO:0000256" key="4">
    <source>
        <dbReference type="PROSITE-ProRule" id="PRU00433"/>
    </source>
</evidence>
<evidence type="ECO:0000256" key="3">
    <source>
        <dbReference type="ARBA" id="ARBA00023004"/>
    </source>
</evidence>
<dbReference type="OrthoDB" id="9811395at2"/>
<dbReference type="InterPro" id="IPR036909">
    <property type="entry name" value="Cyt_c-like_dom_sf"/>
</dbReference>
<evidence type="ECO:0000256" key="2">
    <source>
        <dbReference type="ARBA" id="ARBA00022723"/>
    </source>
</evidence>
<evidence type="ECO:0000313" key="8">
    <source>
        <dbReference type="Proteomes" id="UP000261284"/>
    </source>
</evidence>
<evidence type="ECO:0000259" key="6">
    <source>
        <dbReference type="PROSITE" id="PS51007"/>
    </source>
</evidence>
<feature type="domain" description="Cytochrome c" evidence="6">
    <location>
        <begin position="27"/>
        <end position="116"/>
    </location>
</feature>
<dbReference type="InterPro" id="IPR051459">
    <property type="entry name" value="Cytochrome_c-type_DH"/>
</dbReference>
<dbReference type="Gene3D" id="1.10.760.10">
    <property type="entry name" value="Cytochrome c-like domain"/>
    <property type="match status" value="1"/>
</dbReference>
<dbReference type="EMBL" id="QTJU01000002">
    <property type="protein sequence ID" value="RFM28984.1"/>
    <property type="molecule type" value="Genomic_DNA"/>
</dbReference>
<dbReference type="GO" id="GO:0046872">
    <property type="term" value="F:metal ion binding"/>
    <property type="evidence" value="ECO:0007669"/>
    <property type="project" value="UniProtKB-KW"/>
</dbReference>
<proteinExistence type="predicted"/>
<dbReference type="SUPFAM" id="SSF46626">
    <property type="entry name" value="Cytochrome c"/>
    <property type="match status" value="1"/>
</dbReference>
<name>A0A3E1NMC8_9BACT</name>
<dbReference type="PROSITE" id="PS51007">
    <property type="entry name" value="CYTC"/>
    <property type="match status" value="1"/>
</dbReference>
<sequence length="136" mass="14886">MKKKIITSLLLCATGLYLWAQAQPAKASAERGKKIYEQYCLACHQVDGTGVPHLNPPLTQTSYVLGDKTALVQVVLKGMQSSVPIDDEYYSNNMAPHNFLKDQEIADVLTFVRSNFGNKASAVTAAEVKAIRAKTK</sequence>
<dbReference type="AlphaFoldDB" id="A0A3E1NMC8"/>
<accession>A0A3E1NMC8</accession>
<gene>
    <name evidence="7" type="ORF">DXN05_09480</name>
</gene>
<evidence type="ECO:0000313" key="7">
    <source>
        <dbReference type="EMBL" id="RFM28984.1"/>
    </source>
</evidence>
<organism evidence="7 8">
    <name type="scientific">Deminuibacter soli</name>
    <dbReference type="NCBI Taxonomy" id="2291815"/>
    <lineage>
        <taxon>Bacteria</taxon>
        <taxon>Pseudomonadati</taxon>
        <taxon>Bacteroidota</taxon>
        <taxon>Chitinophagia</taxon>
        <taxon>Chitinophagales</taxon>
        <taxon>Chitinophagaceae</taxon>
        <taxon>Deminuibacter</taxon>
    </lineage>
</organism>
<protein>
    <submittedName>
        <fullName evidence="7">Cytochrome c</fullName>
    </submittedName>
</protein>
<evidence type="ECO:0000256" key="1">
    <source>
        <dbReference type="ARBA" id="ARBA00022617"/>
    </source>
</evidence>
<comment type="caution">
    <text evidence="7">The sequence shown here is derived from an EMBL/GenBank/DDBJ whole genome shotgun (WGS) entry which is preliminary data.</text>
</comment>
<dbReference type="RefSeq" id="WP_116846970.1">
    <property type="nucleotide sequence ID" value="NZ_QTJU01000002.1"/>
</dbReference>
<feature type="chain" id="PRO_5017632038" evidence="5">
    <location>
        <begin position="23"/>
        <end position="136"/>
    </location>
</feature>
<evidence type="ECO:0000256" key="5">
    <source>
        <dbReference type="SAM" id="SignalP"/>
    </source>
</evidence>
<dbReference type="Pfam" id="PF00034">
    <property type="entry name" value="Cytochrom_C"/>
    <property type="match status" value="1"/>
</dbReference>
<keyword evidence="2 4" id="KW-0479">Metal-binding</keyword>
<dbReference type="PANTHER" id="PTHR35008">
    <property type="entry name" value="BLL4482 PROTEIN-RELATED"/>
    <property type="match status" value="1"/>
</dbReference>
<dbReference type="InterPro" id="IPR009056">
    <property type="entry name" value="Cyt_c-like_dom"/>
</dbReference>
<reference evidence="7 8" key="1">
    <citation type="submission" date="2018-08" db="EMBL/GenBank/DDBJ databases">
        <title>Chitinophagaceae sp. K23C18032701, a novel bacterium isolated from forest soil.</title>
        <authorList>
            <person name="Wang C."/>
        </authorList>
    </citation>
    <scope>NUCLEOTIDE SEQUENCE [LARGE SCALE GENOMIC DNA]</scope>
    <source>
        <strain evidence="7 8">K23C18032701</strain>
    </source>
</reference>
<dbReference type="PANTHER" id="PTHR35008:SF8">
    <property type="entry name" value="ALCOHOL DEHYDROGENASE CYTOCHROME C SUBUNIT"/>
    <property type="match status" value="1"/>
</dbReference>
<keyword evidence="8" id="KW-1185">Reference proteome</keyword>
<dbReference type="GO" id="GO:0020037">
    <property type="term" value="F:heme binding"/>
    <property type="evidence" value="ECO:0007669"/>
    <property type="project" value="InterPro"/>
</dbReference>
<keyword evidence="3 4" id="KW-0408">Iron</keyword>
<keyword evidence="1 4" id="KW-0349">Heme</keyword>
<dbReference type="GO" id="GO:0009055">
    <property type="term" value="F:electron transfer activity"/>
    <property type="evidence" value="ECO:0007669"/>
    <property type="project" value="InterPro"/>
</dbReference>